<name>A0A380ZD60_BARDO</name>
<dbReference type="OrthoDB" id="7376531at2"/>
<protein>
    <recommendedName>
        <fullName evidence="3">PepSY domain-containing protein</fullName>
    </recommendedName>
</protein>
<sequence>MRFSKNLKLIIFFIIIASISSIVTASISEVFSIPYCKTSRYTFIQDNTKPGQNSFTASQIKNCLIQNGFKNIKRIRLDDEGIWRALVEFKEHHLIISIDYSGVVSIQKDKKI</sequence>
<dbReference type="RefSeq" id="WP_004854385.1">
    <property type="nucleotide sequence ID" value="NZ_CACVBC010000003.1"/>
</dbReference>
<dbReference type="AlphaFoldDB" id="A0A380ZD60"/>
<proteinExistence type="predicted"/>
<dbReference type="Proteomes" id="UP000254950">
    <property type="component" value="Unassembled WGS sequence"/>
</dbReference>
<dbReference type="EMBL" id="UFTF01000001">
    <property type="protein sequence ID" value="SUV44888.1"/>
    <property type="molecule type" value="Genomic_DNA"/>
</dbReference>
<reference evidence="1 2" key="1">
    <citation type="submission" date="2018-06" db="EMBL/GenBank/DDBJ databases">
        <authorList>
            <consortium name="Pathogen Informatics"/>
            <person name="Doyle S."/>
        </authorList>
    </citation>
    <scope>NUCLEOTIDE SEQUENCE [LARGE SCALE GENOMIC DNA]</scope>
    <source>
        <strain evidence="1 2">NCTC12862</strain>
    </source>
</reference>
<evidence type="ECO:0000313" key="1">
    <source>
        <dbReference type="EMBL" id="SUV44888.1"/>
    </source>
</evidence>
<evidence type="ECO:0008006" key="3">
    <source>
        <dbReference type="Google" id="ProtNLM"/>
    </source>
</evidence>
<gene>
    <name evidence="1" type="ORF">NCTC12862_00638</name>
</gene>
<evidence type="ECO:0000313" key="2">
    <source>
        <dbReference type="Proteomes" id="UP000254950"/>
    </source>
</evidence>
<organism evidence="1 2">
    <name type="scientific">Bartonella doshiae</name>
    <dbReference type="NCBI Taxonomy" id="33044"/>
    <lineage>
        <taxon>Bacteria</taxon>
        <taxon>Pseudomonadati</taxon>
        <taxon>Pseudomonadota</taxon>
        <taxon>Alphaproteobacteria</taxon>
        <taxon>Hyphomicrobiales</taxon>
        <taxon>Bartonellaceae</taxon>
        <taxon>Bartonella</taxon>
    </lineage>
</organism>
<accession>A0A380ZD60</accession>